<evidence type="ECO:0000256" key="4">
    <source>
        <dbReference type="ARBA" id="ARBA00022840"/>
    </source>
</evidence>
<dbReference type="Pfam" id="PF00005">
    <property type="entry name" value="ABC_tran"/>
    <property type="match status" value="1"/>
</dbReference>
<accession>A0ABW8Z812</accession>
<keyword evidence="4 6" id="KW-0067">ATP-binding</keyword>
<evidence type="ECO:0000313" key="6">
    <source>
        <dbReference type="EMBL" id="MFL9879010.1"/>
    </source>
</evidence>
<dbReference type="RefSeq" id="WP_408167992.1">
    <property type="nucleotide sequence ID" value="NZ_JAQQFR010000006.1"/>
</dbReference>
<feature type="domain" description="ABC transporter" evidence="5">
    <location>
        <begin position="8"/>
        <end position="250"/>
    </location>
</feature>
<dbReference type="InterPro" id="IPR017871">
    <property type="entry name" value="ABC_transporter-like_CS"/>
</dbReference>
<dbReference type="Gene3D" id="2.40.50.140">
    <property type="entry name" value="Nucleic acid-binding proteins"/>
    <property type="match status" value="1"/>
</dbReference>
<keyword evidence="2" id="KW-0472">Membrane</keyword>
<name>A0ABW8Z812_9BURK</name>
<evidence type="ECO:0000256" key="3">
    <source>
        <dbReference type="ARBA" id="ARBA00022741"/>
    </source>
</evidence>
<dbReference type="SUPFAM" id="SSF52540">
    <property type="entry name" value="P-loop containing nucleoside triphosphate hydrolases"/>
    <property type="match status" value="1"/>
</dbReference>
<dbReference type="PROSITE" id="PS00211">
    <property type="entry name" value="ABC_TRANSPORTER_1"/>
    <property type="match status" value="1"/>
</dbReference>
<dbReference type="EMBL" id="JAQQFR010000006">
    <property type="protein sequence ID" value="MFL9879010.1"/>
    <property type="molecule type" value="Genomic_DNA"/>
</dbReference>
<organism evidence="6 7">
    <name type="scientific">Herbaspirillum rhizosphaerae</name>
    <dbReference type="NCBI Taxonomy" id="346179"/>
    <lineage>
        <taxon>Bacteria</taxon>
        <taxon>Pseudomonadati</taxon>
        <taxon>Pseudomonadota</taxon>
        <taxon>Betaproteobacteria</taxon>
        <taxon>Burkholderiales</taxon>
        <taxon>Oxalobacteraceae</taxon>
        <taxon>Herbaspirillum</taxon>
    </lineage>
</organism>
<dbReference type="SUPFAM" id="SSF50331">
    <property type="entry name" value="MOP-like"/>
    <property type="match status" value="1"/>
</dbReference>
<dbReference type="InterPro" id="IPR008995">
    <property type="entry name" value="Mo/tungstate-bd_C_term_dom"/>
</dbReference>
<keyword evidence="7" id="KW-1185">Reference proteome</keyword>
<evidence type="ECO:0000259" key="5">
    <source>
        <dbReference type="PROSITE" id="PS50893"/>
    </source>
</evidence>
<evidence type="ECO:0000313" key="7">
    <source>
        <dbReference type="Proteomes" id="UP001629214"/>
    </source>
</evidence>
<dbReference type="InterPro" id="IPR003439">
    <property type="entry name" value="ABC_transporter-like_ATP-bd"/>
</dbReference>
<evidence type="ECO:0000256" key="2">
    <source>
        <dbReference type="ARBA" id="ARBA00022475"/>
    </source>
</evidence>
<evidence type="ECO:0000256" key="1">
    <source>
        <dbReference type="ARBA" id="ARBA00022448"/>
    </source>
</evidence>
<dbReference type="Gene3D" id="3.40.50.300">
    <property type="entry name" value="P-loop containing nucleotide triphosphate hydrolases"/>
    <property type="match status" value="1"/>
</dbReference>
<keyword evidence="2" id="KW-1003">Cell membrane</keyword>
<gene>
    <name evidence="6" type="ORF">PQR63_11485</name>
</gene>
<dbReference type="Proteomes" id="UP001629214">
    <property type="component" value="Unassembled WGS sequence"/>
</dbReference>
<keyword evidence="1" id="KW-0813">Transport</keyword>
<dbReference type="GO" id="GO:0005524">
    <property type="term" value="F:ATP binding"/>
    <property type="evidence" value="ECO:0007669"/>
    <property type="project" value="UniProtKB-KW"/>
</dbReference>
<dbReference type="PROSITE" id="PS50893">
    <property type="entry name" value="ABC_TRANSPORTER_2"/>
    <property type="match status" value="1"/>
</dbReference>
<dbReference type="PANTHER" id="PTHR43875:SF1">
    <property type="entry name" value="OSMOPROTECTIVE COMPOUNDS UPTAKE ATP-BINDING PROTEIN GGTA"/>
    <property type="match status" value="1"/>
</dbReference>
<dbReference type="InterPro" id="IPR047641">
    <property type="entry name" value="ABC_transpr_MalK/UgpC-like"/>
</dbReference>
<protein>
    <submittedName>
        <fullName evidence="6">ABC transporter ATP-binding protein</fullName>
    </submittedName>
</protein>
<dbReference type="SMART" id="SM00382">
    <property type="entry name" value="AAA"/>
    <property type="match status" value="1"/>
</dbReference>
<comment type="caution">
    <text evidence="6">The sequence shown here is derived from an EMBL/GenBank/DDBJ whole genome shotgun (WGS) entry which is preliminary data.</text>
</comment>
<sequence length="369" mass="40208">MKPDFKTLRLDRVTRRFGGTGKTTEAQQVAAVAALDGLQMDIARGEFIALLGPSGCGKSTALNCIAGLLPLSDGGIYLDDHRIDTLPPEQRGFGMVFQNYALFPHMTVAKNVGFGLLMRGVPAAEIQTRVKRALDLVQLAQHMNKLPGQLSGGQQQRVAIARAIVIEPPLILMDEPLSNLDAKLRLEMRSEIRRIHGELGRTTLYVTHDQDEALSLADRIVVMKDGKVQQIGTPPEVYGQPSNLAVARFMGYRNELVLDVVGQDAQTVTLAGPGVNLVGIPKMRLNGRAAVSIRPEEFSICADGTTPGNSISARVESVEYYGRESLFMLRTQDNTRLYVRAEGKASPGETIRVSVPADRVLAYSFEQVA</sequence>
<dbReference type="InterPro" id="IPR003593">
    <property type="entry name" value="AAA+_ATPase"/>
</dbReference>
<reference evidence="6 7" key="1">
    <citation type="journal article" date="2024" name="Chem. Sci.">
        <title>Discovery of megapolipeptins by genome mining of a Burkholderiales bacteria collection.</title>
        <authorList>
            <person name="Paulo B.S."/>
            <person name="Recchia M.J.J."/>
            <person name="Lee S."/>
            <person name="Fergusson C.H."/>
            <person name="Romanowski S.B."/>
            <person name="Hernandez A."/>
            <person name="Krull N."/>
            <person name="Liu D.Y."/>
            <person name="Cavanagh H."/>
            <person name="Bos A."/>
            <person name="Gray C.A."/>
            <person name="Murphy B.T."/>
            <person name="Linington R.G."/>
            <person name="Eustaquio A.S."/>
        </authorList>
    </citation>
    <scope>NUCLEOTIDE SEQUENCE [LARGE SCALE GENOMIC DNA]</scope>
    <source>
        <strain evidence="6 7">RL21-008-BIB-B</strain>
    </source>
</reference>
<proteinExistence type="predicted"/>
<dbReference type="Pfam" id="PF08402">
    <property type="entry name" value="TOBE_2"/>
    <property type="match status" value="1"/>
</dbReference>
<dbReference type="Gene3D" id="2.40.50.100">
    <property type="match status" value="1"/>
</dbReference>
<dbReference type="InterPro" id="IPR013611">
    <property type="entry name" value="Transp-assoc_OB_typ2"/>
</dbReference>
<dbReference type="PANTHER" id="PTHR43875">
    <property type="entry name" value="MALTODEXTRIN IMPORT ATP-BINDING PROTEIN MSMX"/>
    <property type="match status" value="1"/>
</dbReference>
<keyword evidence="3" id="KW-0547">Nucleotide-binding</keyword>
<dbReference type="InterPro" id="IPR027417">
    <property type="entry name" value="P-loop_NTPase"/>
</dbReference>
<dbReference type="InterPro" id="IPR012340">
    <property type="entry name" value="NA-bd_OB-fold"/>
</dbReference>